<dbReference type="InterPro" id="IPR027417">
    <property type="entry name" value="P-loop_NTPase"/>
</dbReference>
<dbReference type="Pfam" id="PF00664">
    <property type="entry name" value="ABC_membrane"/>
    <property type="match status" value="1"/>
</dbReference>
<dbReference type="RefSeq" id="WP_004625639.1">
    <property type="nucleotide sequence ID" value="NZ_AORV01000031.1"/>
</dbReference>
<organism evidence="10 11">
    <name type="scientific">Ruminiclostridium cellobioparum subsp. termitidis CT1112</name>
    <dbReference type="NCBI Taxonomy" id="1195236"/>
    <lineage>
        <taxon>Bacteria</taxon>
        <taxon>Bacillati</taxon>
        <taxon>Bacillota</taxon>
        <taxon>Clostridia</taxon>
        <taxon>Eubacteriales</taxon>
        <taxon>Oscillospiraceae</taxon>
        <taxon>Ruminiclostridium</taxon>
    </lineage>
</organism>
<feature type="domain" description="ABC transmembrane type-1" evidence="9">
    <location>
        <begin position="29"/>
        <end position="310"/>
    </location>
</feature>
<feature type="transmembrane region" description="Helical" evidence="7">
    <location>
        <begin position="247"/>
        <end position="272"/>
    </location>
</feature>
<dbReference type="GO" id="GO:0015421">
    <property type="term" value="F:ABC-type oligopeptide transporter activity"/>
    <property type="evidence" value="ECO:0007669"/>
    <property type="project" value="TreeGrafter"/>
</dbReference>
<dbReference type="PROSITE" id="PS50929">
    <property type="entry name" value="ABC_TM1F"/>
    <property type="match status" value="1"/>
</dbReference>
<dbReference type="PANTHER" id="PTHR43394">
    <property type="entry name" value="ATP-DEPENDENT PERMEASE MDL1, MITOCHONDRIAL"/>
    <property type="match status" value="1"/>
</dbReference>
<keyword evidence="3" id="KW-0547">Nucleotide-binding</keyword>
<evidence type="ECO:0000256" key="1">
    <source>
        <dbReference type="ARBA" id="ARBA00004651"/>
    </source>
</evidence>
<sequence length="563" mass="60936">MRIHKEFTKLLEYIAWIVRKSKNFTGSIILIIFLNTISALSGVLVAILSKNVIDTAVAGILSRTVLFAALFGGIVIANLAVRAFTSMITARTQEQLSNSMRQALFSRVVSTRWLELTRYHSGDVLTRLSSDVGNVAVCVISTLPGIISLGFQLAAAFATLLVYEPALAFLAFILGPVTVLLSKILGKKLKDIHIKVQETESAYKSFIQEAIENILVVKTFCMENKSLEKIGDLHTNRMHWVIRRNRTGVAAGTVLGFGYWAGYFSAFCWGAYKLSIGAATFGTLTAFLQLVQQVQGPFIGLSGTLPQVIAAIGSASRLMELEELPMEAAEVKKLPGCTALGIVFKDVTYSYQGNKPVLKNVSVSINPGEIVGLVGPSGEGKTTFIRVILSLVRPDAGEAAFVDLNGQRISISAAAREYVSYVPQGNTLFSGTIAENLTAGWPGATREQMECALQASCALDFISELPEGLATVIGEKGLGLSEGQAQRIAIARAMLKKSPVLILDEATSSLDINSERKVLQSIRDMQPGRTCIVITHRPGALSICSRIFKLKDGRLAEEFRKPD</sequence>
<evidence type="ECO:0000259" key="9">
    <source>
        <dbReference type="PROSITE" id="PS50929"/>
    </source>
</evidence>
<dbReference type="AlphaFoldDB" id="S0FJ56"/>
<name>S0FJ56_RUMCE</name>
<dbReference type="CDD" id="cd07346">
    <property type="entry name" value="ABC_6TM_exporters"/>
    <property type="match status" value="1"/>
</dbReference>
<reference evidence="10 11" key="1">
    <citation type="journal article" date="2013" name="Genome Announc.">
        <title>Draft Genome Sequence of the Cellulolytic, Mesophilic, Anaerobic Bacterium Clostridium termitidis Strain CT1112 (DSM 5398).</title>
        <authorList>
            <person name="Lal S."/>
            <person name="Ramachandran U."/>
            <person name="Zhang X."/>
            <person name="Munir R."/>
            <person name="Sparling R."/>
            <person name="Levin D.B."/>
        </authorList>
    </citation>
    <scope>NUCLEOTIDE SEQUENCE [LARGE SCALE GENOMIC DNA]</scope>
    <source>
        <strain evidence="10 11">CT1112</strain>
    </source>
</reference>
<dbReference type="Proteomes" id="UP000014155">
    <property type="component" value="Unassembled WGS sequence"/>
</dbReference>
<keyword evidence="4" id="KW-0067">ATP-binding</keyword>
<dbReference type="InterPro" id="IPR011527">
    <property type="entry name" value="ABC1_TM_dom"/>
</dbReference>
<protein>
    <submittedName>
        <fullName evidence="10">ABC transporter</fullName>
    </submittedName>
</protein>
<dbReference type="EMBL" id="AORV01000031">
    <property type="protein sequence ID" value="EMS72125.1"/>
    <property type="molecule type" value="Genomic_DNA"/>
</dbReference>
<dbReference type="STRING" id="1195236.CTER_1961"/>
<evidence type="ECO:0000313" key="10">
    <source>
        <dbReference type="EMBL" id="EMS72125.1"/>
    </source>
</evidence>
<feature type="transmembrane region" description="Helical" evidence="7">
    <location>
        <begin position="60"/>
        <end position="81"/>
    </location>
</feature>
<dbReference type="GO" id="GO:0005524">
    <property type="term" value="F:ATP binding"/>
    <property type="evidence" value="ECO:0007669"/>
    <property type="project" value="UniProtKB-KW"/>
</dbReference>
<keyword evidence="11" id="KW-1185">Reference proteome</keyword>
<feature type="transmembrane region" description="Helical" evidence="7">
    <location>
        <begin position="135"/>
        <end position="160"/>
    </location>
</feature>
<gene>
    <name evidence="10" type="ORF">CTER_1961</name>
</gene>
<dbReference type="InterPro" id="IPR003439">
    <property type="entry name" value="ABC_transporter-like_ATP-bd"/>
</dbReference>
<evidence type="ECO:0000256" key="6">
    <source>
        <dbReference type="ARBA" id="ARBA00023136"/>
    </source>
</evidence>
<dbReference type="InterPro" id="IPR003593">
    <property type="entry name" value="AAA+_ATPase"/>
</dbReference>
<evidence type="ECO:0000256" key="4">
    <source>
        <dbReference type="ARBA" id="ARBA00022840"/>
    </source>
</evidence>
<comment type="caution">
    <text evidence="10">The sequence shown here is derived from an EMBL/GenBank/DDBJ whole genome shotgun (WGS) entry which is preliminary data.</text>
</comment>
<evidence type="ECO:0000313" key="11">
    <source>
        <dbReference type="Proteomes" id="UP000014155"/>
    </source>
</evidence>
<dbReference type="PATRIC" id="fig|1195236.3.peg.2260"/>
<keyword evidence="6 7" id="KW-0472">Membrane</keyword>
<evidence type="ECO:0000256" key="2">
    <source>
        <dbReference type="ARBA" id="ARBA00022692"/>
    </source>
</evidence>
<dbReference type="SUPFAM" id="SSF52540">
    <property type="entry name" value="P-loop containing nucleoside triphosphate hydrolases"/>
    <property type="match status" value="1"/>
</dbReference>
<dbReference type="GO" id="GO:0005886">
    <property type="term" value="C:plasma membrane"/>
    <property type="evidence" value="ECO:0007669"/>
    <property type="project" value="UniProtKB-SubCell"/>
</dbReference>
<keyword evidence="5 7" id="KW-1133">Transmembrane helix</keyword>
<dbReference type="PANTHER" id="PTHR43394:SF1">
    <property type="entry name" value="ATP-BINDING CASSETTE SUB-FAMILY B MEMBER 10, MITOCHONDRIAL"/>
    <property type="match status" value="1"/>
</dbReference>
<evidence type="ECO:0000256" key="7">
    <source>
        <dbReference type="SAM" id="Phobius"/>
    </source>
</evidence>
<evidence type="ECO:0000256" key="5">
    <source>
        <dbReference type="ARBA" id="ARBA00022989"/>
    </source>
</evidence>
<feature type="transmembrane region" description="Helical" evidence="7">
    <location>
        <begin position="28"/>
        <end position="48"/>
    </location>
</feature>
<dbReference type="InterPro" id="IPR036640">
    <property type="entry name" value="ABC1_TM_sf"/>
</dbReference>
<dbReference type="InterPro" id="IPR039421">
    <property type="entry name" value="Type_1_exporter"/>
</dbReference>
<dbReference type="GO" id="GO:0016887">
    <property type="term" value="F:ATP hydrolysis activity"/>
    <property type="evidence" value="ECO:0007669"/>
    <property type="project" value="InterPro"/>
</dbReference>
<dbReference type="SMART" id="SM00382">
    <property type="entry name" value="AAA"/>
    <property type="match status" value="1"/>
</dbReference>
<feature type="domain" description="ABC transporter" evidence="8">
    <location>
        <begin position="342"/>
        <end position="563"/>
    </location>
</feature>
<evidence type="ECO:0000256" key="3">
    <source>
        <dbReference type="ARBA" id="ARBA00022741"/>
    </source>
</evidence>
<accession>S0FJ56</accession>
<evidence type="ECO:0000259" key="8">
    <source>
        <dbReference type="PROSITE" id="PS50893"/>
    </source>
</evidence>
<keyword evidence="2 7" id="KW-0812">Transmembrane</keyword>
<dbReference type="PROSITE" id="PS50893">
    <property type="entry name" value="ABC_TRANSPORTER_2"/>
    <property type="match status" value="1"/>
</dbReference>
<dbReference type="Gene3D" id="1.20.1560.10">
    <property type="entry name" value="ABC transporter type 1, transmembrane domain"/>
    <property type="match status" value="1"/>
</dbReference>
<dbReference type="SUPFAM" id="SSF90123">
    <property type="entry name" value="ABC transporter transmembrane region"/>
    <property type="match status" value="1"/>
</dbReference>
<proteinExistence type="predicted"/>
<dbReference type="eggNOG" id="COG1132">
    <property type="taxonomic scope" value="Bacteria"/>
</dbReference>
<dbReference type="Pfam" id="PF00005">
    <property type="entry name" value="ABC_tran"/>
    <property type="match status" value="1"/>
</dbReference>
<comment type="subcellular location">
    <subcellularLocation>
        <location evidence="1">Cell membrane</location>
        <topology evidence="1">Multi-pass membrane protein</topology>
    </subcellularLocation>
</comment>
<dbReference type="Gene3D" id="3.40.50.300">
    <property type="entry name" value="P-loop containing nucleotide triphosphate hydrolases"/>
    <property type="match status" value="1"/>
</dbReference>
<feature type="transmembrane region" description="Helical" evidence="7">
    <location>
        <begin position="166"/>
        <end position="185"/>
    </location>
</feature>